<dbReference type="EMBL" id="BDGG01000002">
    <property type="protein sequence ID" value="GAU93244.1"/>
    <property type="molecule type" value="Genomic_DNA"/>
</dbReference>
<dbReference type="GO" id="GO:0005739">
    <property type="term" value="C:mitochondrion"/>
    <property type="evidence" value="ECO:0007669"/>
    <property type="project" value="TreeGrafter"/>
</dbReference>
<comment type="caution">
    <text evidence="9">The sequence shown here is derived from an EMBL/GenBank/DDBJ whole genome shotgun (WGS) entry which is preliminary data.</text>
</comment>
<evidence type="ECO:0000256" key="2">
    <source>
        <dbReference type="ARBA" id="ARBA00008444"/>
    </source>
</evidence>
<keyword evidence="4 8" id="KW-1133">Transmembrane helix</keyword>
<organism evidence="9 10">
    <name type="scientific">Ramazzottius varieornatus</name>
    <name type="common">Water bear</name>
    <name type="synonym">Tardigrade</name>
    <dbReference type="NCBI Taxonomy" id="947166"/>
    <lineage>
        <taxon>Eukaryota</taxon>
        <taxon>Metazoa</taxon>
        <taxon>Ecdysozoa</taxon>
        <taxon>Tardigrada</taxon>
        <taxon>Eutardigrada</taxon>
        <taxon>Parachela</taxon>
        <taxon>Hypsibioidea</taxon>
        <taxon>Ramazzottiidae</taxon>
        <taxon>Ramazzottius</taxon>
    </lineage>
</organism>
<dbReference type="PANTHER" id="PTHR13002">
    <property type="entry name" value="C3ORF1 PROTEIN-RELATED"/>
    <property type="match status" value="1"/>
</dbReference>
<evidence type="ECO:0000256" key="5">
    <source>
        <dbReference type="ARBA" id="ARBA00023136"/>
    </source>
</evidence>
<accession>A0A1D1UUB6</accession>
<dbReference type="STRING" id="947166.A0A1D1UUB6"/>
<dbReference type="Pfam" id="PF02466">
    <property type="entry name" value="Tim17"/>
    <property type="match status" value="1"/>
</dbReference>
<dbReference type="OrthoDB" id="5826189at2759"/>
<protein>
    <recommendedName>
        <fullName evidence="6">Complex I assembly factor TIMMDC1, mitochondrial</fullName>
    </recommendedName>
    <alternativeName>
        <fullName evidence="7">Translocase of inner mitochondrial membrane domain-containing protein 1</fullName>
    </alternativeName>
</protein>
<keyword evidence="5 8" id="KW-0472">Membrane</keyword>
<dbReference type="Proteomes" id="UP000186922">
    <property type="component" value="Unassembled WGS sequence"/>
</dbReference>
<gene>
    <name evidence="9" type="primary">RvY_05210-1</name>
    <name evidence="9" type="synonym">RvY_05210.1</name>
    <name evidence="9" type="ORF">RvY_05210</name>
</gene>
<evidence type="ECO:0000256" key="1">
    <source>
        <dbReference type="ARBA" id="ARBA00004141"/>
    </source>
</evidence>
<keyword evidence="3 8" id="KW-0812">Transmembrane</keyword>
<feature type="transmembrane region" description="Helical" evidence="8">
    <location>
        <begin position="172"/>
        <end position="189"/>
    </location>
</feature>
<reference evidence="9 10" key="1">
    <citation type="journal article" date="2016" name="Nat. Commun.">
        <title>Extremotolerant tardigrade genome and improved radiotolerance of human cultured cells by tardigrade-unique protein.</title>
        <authorList>
            <person name="Hashimoto T."/>
            <person name="Horikawa D.D."/>
            <person name="Saito Y."/>
            <person name="Kuwahara H."/>
            <person name="Kozuka-Hata H."/>
            <person name="Shin-I T."/>
            <person name="Minakuchi Y."/>
            <person name="Ohishi K."/>
            <person name="Motoyama A."/>
            <person name="Aizu T."/>
            <person name="Enomoto A."/>
            <person name="Kondo K."/>
            <person name="Tanaka S."/>
            <person name="Hara Y."/>
            <person name="Koshikawa S."/>
            <person name="Sagara H."/>
            <person name="Miura T."/>
            <person name="Yokobori S."/>
            <person name="Miyagawa K."/>
            <person name="Suzuki Y."/>
            <person name="Kubo T."/>
            <person name="Oyama M."/>
            <person name="Kohara Y."/>
            <person name="Fujiyama A."/>
            <person name="Arakawa K."/>
            <person name="Katayama T."/>
            <person name="Toyoda A."/>
            <person name="Kunieda T."/>
        </authorList>
    </citation>
    <scope>NUCLEOTIDE SEQUENCE [LARGE SCALE GENOMIC DNA]</scope>
    <source>
        <strain evidence="9 10">YOKOZUNA-1</strain>
    </source>
</reference>
<sequence length="324" mass="35938">MSLRGPDYIMRSDQSTVDPALQMPDSRQDAEKRFDESRFGQFVGKYFSFLRDTTRRMWGLEVYSPDLYSPETLAKVNNDTTSWERVKAVFVPDPQDSEIATGQILTATEVFIMGMLGGTGYGALVGVRGIRERFIQMHQATIFEKPSEAKAKLVDTLVFHGARSGFKYGMKVGALAGIFSLSVGVITAWRNRSGILEYTCSGFLMGAVWRSNMGLSGAFVGGCLGAVIGTLGGSISYASQRLSHKTYEELAYWKRMRAKRVHVDEKSAHPTKAASEEDGHIRMHDVFKQAMLLDDLAVKRPDIYPVVNLPGEQSQPTVVKTVNQ</sequence>
<evidence type="ECO:0000256" key="3">
    <source>
        <dbReference type="ARBA" id="ARBA00022692"/>
    </source>
</evidence>
<dbReference type="InterPro" id="IPR055299">
    <property type="entry name" value="TIMMDC1"/>
</dbReference>
<dbReference type="PANTHER" id="PTHR13002:SF1">
    <property type="entry name" value="COMPLEX I ASSEMBLY FACTOR TIMMDC1, MITOCHONDRIAL"/>
    <property type="match status" value="1"/>
</dbReference>
<evidence type="ECO:0000256" key="4">
    <source>
        <dbReference type="ARBA" id="ARBA00022989"/>
    </source>
</evidence>
<evidence type="ECO:0000256" key="8">
    <source>
        <dbReference type="SAM" id="Phobius"/>
    </source>
</evidence>
<feature type="transmembrane region" description="Helical" evidence="8">
    <location>
        <begin position="213"/>
        <end position="238"/>
    </location>
</feature>
<evidence type="ECO:0000313" key="10">
    <source>
        <dbReference type="Proteomes" id="UP000186922"/>
    </source>
</evidence>
<dbReference type="AlphaFoldDB" id="A0A1D1UUB6"/>
<comment type="subcellular location">
    <subcellularLocation>
        <location evidence="1">Membrane</location>
        <topology evidence="1">Multi-pass membrane protein</topology>
    </subcellularLocation>
</comment>
<name>A0A1D1UUB6_RAMVA</name>
<proteinExistence type="inferred from homology"/>
<keyword evidence="10" id="KW-1185">Reference proteome</keyword>
<comment type="similarity">
    <text evidence="2">Belongs to the Tim17/Tim22/Tim23 family.</text>
</comment>
<dbReference type="GO" id="GO:0016020">
    <property type="term" value="C:membrane"/>
    <property type="evidence" value="ECO:0007669"/>
    <property type="project" value="UniProtKB-SubCell"/>
</dbReference>
<evidence type="ECO:0000256" key="6">
    <source>
        <dbReference type="ARBA" id="ARBA00040778"/>
    </source>
</evidence>
<dbReference type="GO" id="GO:0032981">
    <property type="term" value="P:mitochondrial respiratory chain complex I assembly"/>
    <property type="evidence" value="ECO:0007669"/>
    <property type="project" value="InterPro"/>
</dbReference>
<evidence type="ECO:0000256" key="7">
    <source>
        <dbReference type="ARBA" id="ARBA00041344"/>
    </source>
</evidence>
<evidence type="ECO:0000313" key="9">
    <source>
        <dbReference type="EMBL" id="GAU93244.1"/>
    </source>
</evidence>